<accession>A0ABY4SZ45</accession>
<protein>
    <submittedName>
        <fullName evidence="8">ABC transporter permease</fullName>
    </submittedName>
</protein>
<dbReference type="PANTHER" id="PTHR30287:SF2">
    <property type="entry name" value="BLL1001 PROTEIN"/>
    <property type="match status" value="1"/>
</dbReference>
<organism evidence="8 9">
    <name type="scientific">Luteibacter flocculans</name>
    <dbReference type="NCBI Taxonomy" id="2780091"/>
    <lineage>
        <taxon>Bacteria</taxon>
        <taxon>Pseudomonadati</taxon>
        <taxon>Pseudomonadota</taxon>
        <taxon>Gammaproteobacteria</taxon>
        <taxon>Lysobacterales</taxon>
        <taxon>Rhodanobacteraceae</taxon>
        <taxon>Luteibacter</taxon>
    </lineage>
</organism>
<feature type="domain" description="ABC3 transporter permease C-terminal" evidence="7">
    <location>
        <begin position="715"/>
        <end position="824"/>
    </location>
</feature>
<dbReference type="InterPro" id="IPR038766">
    <property type="entry name" value="Membrane_comp_ABC_pdt"/>
</dbReference>
<keyword evidence="9" id="KW-1185">Reference proteome</keyword>
<gene>
    <name evidence="8" type="ORF">IM816_09885</name>
</gene>
<evidence type="ECO:0000256" key="5">
    <source>
        <dbReference type="ARBA" id="ARBA00023136"/>
    </source>
</evidence>
<dbReference type="Proteomes" id="UP001056681">
    <property type="component" value="Chromosome"/>
</dbReference>
<feature type="transmembrane region" description="Helical" evidence="6">
    <location>
        <begin position="480"/>
        <end position="501"/>
    </location>
</feature>
<keyword evidence="4 6" id="KW-1133">Transmembrane helix</keyword>
<evidence type="ECO:0000256" key="3">
    <source>
        <dbReference type="ARBA" id="ARBA00022692"/>
    </source>
</evidence>
<evidence type="ECO:0000256" key="1">
    <source>
        <dbReference type="ARBA" id="ARBA00004651"/>
    </source>
</evidence>
<evidence type="ECO:0000313" key="8">
    <source>
        <dbReference type="EMBL" id="URL56977.1"/>
    </source>
</evidence>
<feature type="transmembrane region" description="Helical" evidence="6">
    <location>
        <begin position="755"/>
        <end position="779"/>
    </location>
</feature>
<evidence type="ECO:0000256" key="4">
    <source>
        <dbReference type="ARBA" id="ARBA00022989"/>
    </source>
</evidence>
<dbReference type="Pfam" id="PF02687">
    <property type="entry name" value="FtsX"/>
    <property type="match status" value="2"/>
</dbReference>
<evidence type="ECO:0000256" key="6">
    <source>
        <dbReference type="SAM" id="Phobius"/>
    </source>
</evidence>
<feature type="transmembrane region" description="Helical" evidence="6">
    <location>
        <begin position="405"/>
        <end position="429"/>
    </location>
</feature>
<feature type="transmembrane region" description="Helical" evidence="6">
    <location>
        <begin position="799"/>
        <end position="823"/>
    </location>
</feature>
<evidence type="ECO:0000259" key="7">
    <source>
        <dbReference type="Pfam" id="PF02687"/>
    </source>
</evidence>
<reference evidence="8" key="1">
    <citation type="submission" date="2020-10" db="EMBL/GenBank/DDBJ databases">
        <title>Whole-genome sequence of Luteibacter sp. EIF3.</title>
        <authorList>
            <person name="Friedrich I."/>
            <person name="Hertel R."/>
            <person name="Daniel R."/>
        </authorList>
    </citation>
    <scope>NUCLEOTIDE SEQUENCE</scope>
    <source>
        <strain evidence="8">EIF3</strain>
    </source>
</reference>
<dbReference type="RefSeq" id="WP_250337939.1">
    <property type="nucleotide sequence ID" value="NZ_CP063231.1"/>
</dbReference>
<feature type="transmembrane region" description="Helical" evidence="6">
    <location>
        <begin position="260"/>
        <end position="281"/>
    </location>
</feature>
<evidence type="ECO:0000256" key="2">
    <source>
        <dbReference type="ARBA" id="ARBA00022475"/>
    </source>
</evidence>
<dbReference type="EMBL" id="CP063231">
    <property type="protein sequence ID" value="URL56977.1"/>
    <property type="molecule type" value="Genomic_DNA"/>
</dbReference>
<feature type="domain" description="ABC3 transporter permease C-terminal" evidence="7">
    <location>
        <begin position="261"/>
        <end position="384"/>
    </location>
</feature>
<evidence type="ECO:0000313" key="9">
    <source>
        <dbReference type="Proteomes" id="UP001056681"/>
    </source>
</evidence>
<feature type="transmembrane region" description="Helical" evidence="6">
    <location>
        <begin position="435"/>
        <end position="459"/>
    </location>
</feature>
<dbReference type="InterPro" id="IPR003838">
    <property type="entry name" value="ABC3_permease_C"/>
</dbReference>
<feature type="transmembrane region" description="Helical" evidence="6">
    <location>
        <begin position="26"/>
        <end position="46"/>
    </location>
</feature>
<feature type="transmembrane region" description="Helical" evidence="6">
    <location>
        <begin position="301"/>
        <end position="332"/>
    </location>
</feature>
<keyword evidence="5 6" id="KW-0472">Membrane</keyword>
<feature type="transmembrane region" description="Helical" evidence="6">
    <location>
        <begin position="352"/>
        <end position="375"/>
    </location>
</feature>
<sequence>MAEWQVLPVVRRWLIASEWRAYPGRFFTAVLAIALGVALGFAVHLVNASALGEFDKAMHAANGSADLTVRSANAFGFDENLYPRIARLPGMRVSPVVALAGVAEGKTPVSIDGVDIFRWLGAAPVQDADNGAGADAFGDFLVGRAVRVSSAVLSATGRRVGDRLRLDANGHTWSVRIAGEIPSTDGRASVLVDIAAAQWRFGSLGRLHRLDIHLLPGTNAAEARRSIEALLPADAMVADAASDRSRNEGLSAAYRVNLDMLALIALLTGGFLVYSAQSLSVARRHAQFALLRVLGMERRKVLAQVLTEALVLGSLGAAAGIGLGIALAALALKLLGGDLGGGYFMGDAPTLVFAPWAAASFAALGVAAAVLGSIVPASAAARLAPGVAIKQAGDMGDPRRRQRSWPALALLGAALLVSFLPAVGGIAVFGYVAMALLLAGGVMLMPSLARALVAPLRLAPFRNLPFRLATERLWGAPSQASVALSGIVASTALTVAMAIMVTSFRGSVDHWLDDVLRADIYVSAENGPTGGFDADAQARMRRVPGVASFDVLKETPLQFDKQHPPVVLRARVMAGTEKHLALMDRQAAVPEGQIPVWVSEPASRIYGWRPGQRLTLPLPGAPLVTVAGIWRDYARQHGAIVIDDAAYTRLTGDGARTGVAVVLAPGAQATDVISRLRAAAGPAYASATVSRPQDIRRQALKTFDRSFLITYLLEAIAIAVGLAGVAATIGAQVLSRIREFGMLRHVGATRRELALMLVTEGALLGLVGGIAGVALGAAMSQVLIHVVNPQSFHWTMDTMLPWTLLCSAVAGLVVATSGTALIVGRSAFSANAVQAVREDW</sequence>
<feature type="transmembrane region" description="Helical" evidence="6">
    <location>
        <begin position="708"/>
        <end position="734"/>
    </location>
</feature>
<comment type="subcellular location">
    <subcellularLocation>
        <location evidence="1">Cell membrane</location>
        <topology evidence="1">Multi-pass membrane protein</topology>
    </subcellularLocation>
</comment>
<keyword evidence="2" id="KW-1003">Cell membrane</keyword>
<name>A0ABY4SZ45_9GAMM</name>
<proteinExistence type="predicted"/>
<dbReference type="PANTHER" id="PTHR30287">
    <property type="entry name" value="MEMBRANE COMPONENT OF PREDICTED ABC SUPERFAMILY METABOLITE UPTAKE TRANSPORTER"/>
    <property type="match status" value="1"/>
</dbReference>
<keyword evidence="3 6" id="KW-0812">Transmembrane</keyword>